<accession>A0A0A1DMZ6</accession>
<dbReference type="KEGG" id="psim:KR76_16125"/>
<protein>
    <submittedName>
        <fullName evidence="1">Uncharacterized protein</fullName>
    </submittedName>
</protein>
<evidence type="ECO:0000313" key="2">
    <source>
        <dbReference type="Proteomes" id="UP000030300"/>
    </source>
</evidence>
<name>A0A0A1DMZ6_NOCSI</name>
<dbReference type="Proteomes" id="UP000030300">
    <property type="component" value="Chromosome"/>
</dbReference>
<dbReference type="STRING" id="2045.KR76_16125"/>
<dbReference type="EMBL" id="CP009896">
    <property type="protein sequence ID" value="AIY17918.2"/>
    <property type="molecule type" value="Genomic_DNA"/>
</dbReference>
<organism evidence="1 2">
    <name type="scientific">Nocardioides simplex</name>
    <name type="common">Arthrobacter simplex</name>
    <dbReference type="NCBI Taxonomy" id="2045"/>
    <lineage>
        <taxon>Bacteria</taxon>
        <taxon>Bacillati</taxon>
        <taxon>Actinomycetota</taxon>
        <taxon>Actinomycetes</taxon>
        <taxon>Propionibacteriales</taxon>
        <taxon>Nocardioidaceae</taxon>
        <taxon>Pimelobacter</taxon>
    </lineage>
</organism>
<dbReference type="AlphaFoldDB" id="A0A0A1DMZ6"/>
<keyword evidence="2" id="KW-1185">Reference proteome</keyword>
<evidence type="ECO:0000313" key="1">
    <source>
        <dbReference type="EMBL" id="AIY17918.2"/>
    </source>
</evidence>
<sequence length="139" mass="14717">MVEHNGPCAGTQLTLPGVAAELRVRAPVLVPSSKLARFEDLVELWECKGGGYVAVFDSGVDVTVMPGWGQVEPADYWARYVESNGYGQAATIHGGAGVTEEPDGSHRGLAQFFVEGWMVQLLGDGETPAADLVDIADTL</sequence>
<gene>
    <name evidence="1" type="ORF">KR76_16125</name>
</gene>
<proteinExistence type="predicted"/>
<reference evidence="1 2" key="1">
    <citation type="journal article" date="2015" name="Genome Announc.">
        <title>Complete Genome Sequence of Steroid-Transforming Nocardioides simplex VKM Ac-2033D.</title>
        <authorList>
            <person name="Shtratnikova V.Y."/>
            <person name="Schelkunov M.I."/>
            <person name="Pekov Y.A."/>
            <person name="Fokina V.V."/>
            <person name="Logacheva M.D."/>
            <person name="Sokolov S.L."/>
            <person name="Bragin E.Y."/>
            <person name="Ashapkin V.V."/>
            <person name="Donova M.V."/>
        </authorList>
    </citation>
    <scope>NUCLEOTIDE SEQUENCE [LARGE SCALE GENOMIC DNA]</scope>
    <source>
        <strain evidence="1 2">VKM Ac-2033D</strain>
    </source>
</reference>
<dbReference type="HOGENOM" id="CLU_1843047_0_0_11"/>